<dbReference type="GO" id="GO:0016042">
    <property type="term" value="P:lipid catabolic process"/>
    <property type="evidence" value="ECO:0007669"/>
    <property type="project" value="UniProtKB-UniRule"/>
</dbReference>
<feature type="short sequence motif" description="GXSXG" evidence="4">
    <location>
        <begin position="44"/>
        <end position="48"/>
    </location>
</feature>
<dbReference type="Gene3D" id="3.40.1090.10">
    <property type="entry name" value="Cytosolic phospholipase A2 catalytic domain"/>
    <property type="match status" value="2"/>
</dbReference>
<dbReference type="EMBL" id="LN614830">
    <property type="protein sequence ID" value="CEG61539.1"/>
    <property type="molecule type" value="Genomic_DNA"/>
</dbReference>
<keyword evidence="3 4" id="KW-0443">Lipid metabolism</keyword>
<dbReference type="InterPro" id="IPR050301">
    <property type="entry name" value="NTE"/>
</dbReference>
<dbReference type="AlphaFoldDB" id="A0A098GGC5"/>
<dbReference type="STRING" id="451.B6N58_04815"/>
<evidence type="ECO:0000313" key="7">
    <source>
        <dbReference type="EMBL" id="SCY45476.1"/>
    </source>
</evidence>
<feature type="active site" description="Nucleophile" evidence="4">
    <location>
        <position position="46"/>
    </location>
</feature>
<evidence type="ECO:0000256" key="4">
    <source>
        <dbReference type="PROSITE-ProRule" id="PRU01161"/>
    </source>
</evidence>
<evidence type="ECO:0000313" key="6">
    <source>
        <dbReference type="EMBL" id="CEG61539.1"/>
    </source>
</evidence>
<feature type="short sequence motif" description="GXGXXG" evidence="4">
    <location>
        <begin position="17"/>
        <end position="22"/>
    </location>
</feature>
<protein>
    <submittedName>
        <fullName evidence="7">NTE family protein</fullName>
    </submittedName>
    <submittedName>
        <fullName evidence="6">Putative patatin-like phospholipase</fullName>
    </submittedName>
</protein>
<gene>
    <name evidence="6" type="ORF">LMI_2269</name>
    <name evidence="7" type="ORF">SAMN02982997_01746</name>
</gene>
<dbReference type="PANTHER" id="PTHR14226:SF57">
    <property type="entry name" value="BLR7027 PROTEIN"/>
    <property type="match status" value="1"/>
</dbReference>
<dbReference type="InterPro" id="IPR021095">
    <property type="entry name" value="DUF3734"/>
</dbReference>
<evidence type="ECO:0000256" key="1">
    <source>
        <dbReference type="ARBA" id="ARBA00022801"/>
    </source>
</evidence>
<dbReference type="RefSeq" id="WP_045099759.1">
    <property type="nucleotide sequence ID" value="NZ_CP020614.1"/>
</dbReference>
<dbReference type="GO" id="GO:0016787">
    <property type="term" value="F:hydrolase activity"/>
    <property type="evidence" value="ECO:0007669"/>
    <property type="project" value="UniProtKB-UniRule"/>
</dbReference>
<sequence length="368" mass="42130">MAAQNKSHDQIVYLLQGGGALGSYQVGVCESLLESGCHPNWIVGTSIGAINGAIIAGNKPENRIPKLHEFWNSITFPYPCYFDTQDNSLVQEFQNHWYAQLAALFGLPNFFKPRIFNLQMLLSSTPDKISFYDTSELYETLKKVIDFDLINQKKVRLTLGAVRIKAGRTVYFDNYCETIGPQHIMASSALPPGFPAIKIDDEYYWDGGLSSNTPFAVLLEEKAPQKLLCIIVNLFSFPNYLPSSLLEVYKYKKELEFASRHQRVLHYFSELHFLQHSLHELGKTRINHPELEKALNKIKKLGHPTALNIARFHYRDRQCNLWSKDYNFSHDAIREHWKAGLKDAEKALQDPSWMKFVENASGAVIHEF</sequence>
<proteinExistence type="predicted"/>
<dbReference type="InterPro" id="IPR002641">
    <property type="entry name" value="PNPLA_dom"/>
</dbReference>
<keyword evidence="2 4" id="KW-0442">Lipid degradation</keyword>
<evidence type="ECO:0000256" key="3">
    <source>
        <dbReference type="ARBA" id="ARBA00023098"/>
    </source>
</evidence>
<dbReference type="Pfam" id="PF01734">
    <property type="entry name" value="Patatin"/>
    <property type="match status" value="1"/>
</dbReference>
<dbReference type="EMBL" id="FMVN01000008">
    <property type="protein sequence ID" value="SCY45476.1"/>
    <property type="molecule type" value="Genomic_DNA"/>
</dbReference>
<dbReference type="InterPro" id="IPR016035">
    <property type="entry name" value="Acyl_Trfase/lysoPLipase"/>
</dbReference>
<dbReference type="PROSITE" id="PS51635">
    <property type="entry name" value="PNPLA"/>
    <property type="match status" value="1"/>
</dbReference>
<name>A0A098GGC5_LEGMI</name>
<dbReference type="Proteomes" id="UP000032414">
    <property type="component" value="Chromosome I"/>
</dbReference>
<dbReference type="OrthoDB" id="9807112at2"/>
<dbReference type="PANTHER" id="PTHR14226">
    <property type="entry name" value="NEUROPATHY TARGET ESTERASE/SWISS CHEESE D.MELANOGASTER"/>
    <property type="match status" value="1"/>
</dbReference>
<dbReference type="Pfam" id="PF12536">
    <property type="entry name" value="DUF3734"/>
    <property type="match status" value="1"/>
</dbReference>
<evidence type="ECO:0000313" key="9">
    <source>
        <dbReference type="Proteomes" id="UP000182998"/>
    </source>
</evidence>
<dbReference type="Proteomes" id="UP000182998">
    <property type="component" value="Unassembled WGS sequence"/>
</dbReference>
<dbReference type="PATRIC" id="fig|451.8.peg.3013"/>
<feature type="short sequence motif" description="DGA/G" evidence="4">
    <location>
        <begin position="206"/>
        <end position="208"/>
    </location>
</feature>
<evidence type="ECO:0000259" key="5">
    <source>
        <dbReference type="PROSITE" id="PS51635"/>
    </source>
</evidence>
<reference evidence="7 9" key="3">
    <citation type="submission" date="2016-10" db="EMBL/GenBank/DDBJ databases">
        <authorList>
            <person name="Varghese N."/>
            <person name="Submissions S."/>
        </authorList>
    </citation>
    <scope>NUCLEOTIDE SEQUENCE [LARGE SCALE GENOMIC DNA]</scope>
    <source>
        <strain evidence="7 9">ATCC 33218</strain>
    </source>
</reference>
<dbReference type="SUPFAM" id="SSF52151">
    <property type="entry name" value="FabD/lysophospholipase-like"/>
    <property type="match status" value="1"/>
</dbReference>
<evidence type="ECO:0000256" key="2">
    <source>
        <dbReference type="ARBA" id="ARBA00022963"/>
    </source>
</evidence>
<evidence type="ECO:0000313" key="8">
    <source>
        <dbReference type="Proteomes" id="UP000032414"/>
    </source>
</evidence>
<reference evidence="6" key="1">
    <citation type="submission" date="2014-09" db="EMBL/GenBank/DDBJ databases">
        <authorList>
            <person name="GOMEZ-VALERO Laura"/>
        </authorList>
    </citation>
    <scope>NUCLEOTIDE SEQUENCE</scope>
    <source>
        <strain evidence="6">ATCC33218</strain>
    </source>
</reference>
<keyword evidence="9" id="KW-1185">Reference proteome</keyword>
<organism evidence="6 8">
    <name type="scientific">Legionella micdadei</name>
    <name type="common">Tatlockia micdadei</name>
    <dbReference type="NCBI Taxonomy" id="451"/>
    <lineage>
        <taxon>Bacteria</taxon>
        <taxon>Pseudomonadati</taxon>
        <taxon>Pseudomonadota</taxon>
        <taxon>Gammaproteobacteria</taxon>
        <taxon>Legionellales</taxon>
        <taxon>Legionellaceae</taxon>
        <taxon>Legionella</taxon>
    </lineage>
</organism>
<reference evidence="8" key="2">
    <citation type="submission" date="2014-09" db="EMBL/GenBank/DDBJ databases">
        <authorList>
            <person name="Gomez-Valero L."/>
        </authorList>
    </citation>
    <scope>NUCLEOTIDE SEQUENCE [LARGE SCALE GENOMIC DNA]</scope>
    <source>
        <strain evidence="8">ATCC33218</strain>
    </source>
</reference>
<feature type="domain" description="PNPLA" evidence="5">
    <location>
        <begin position="13"/>
        <end position="219"/>
    </location>
</feature>
<dbReference type="CDD" id="cd07209">
    <property type="entry name" value="Pat_hypo_Ecoli_Z1214_like"/>
    <property type="match status" value="1"/>
</dbReference>
<dbReference type="KEGG" id="tmc:LMI_2269"/>
<dbReference type="HOGENOM" id="CLU_042894_0_0_6"/>
<keyword evidence="1 4" id="KW-0378">Hydrolase</keyword>
<feature type="active site" description="Proton acceptor" evidence="4">
    <location>
        <position position="206"/>
    </location>
</feature>
<accession>A0A098GGC5</accession>